<keyword evidence="4" id="KW-0143">Chaperone</keyword>
<proteinExistence type="predicted"/>
<dbReference type="PANTHER" id="PTHR11638:SF18">
    <property type="entry name" value="HEAT SHOCK PROTEIN 104"/>
    <property type="match status" value="1"/>
</dbReference>
<evidence type="ECO:0000313" key="9">
    <source>
        <dbReference type="Proteomes" id="UP000178092"/>
    </source>
</evidence>
<keyword evidence="2" id="KW-0547">Nucleotide-binding</keyword>
<feature type="transmembrane region" description="Helical" evidence="5">
    <location>
        <begin position="33"/>
        <end position="53"/>
    </location>
</feature>
<dbReference type="SMART" id="SM00382">
    <property type="entry name" value="AAA"/>
    <property type="match status" value="2"/>
</dbReference>
<dbReference type="InterPro" id="IPR041546">
    <property type="entry name" value="ClpA/ClpB_AAA_lid"/>
</dbReference>
<keyword evidence="3" id="KW-0067">ATP-binding</keyword>
<dbReference type="Gene3D" id="3.40.50.300">
    <property type="entry name" value="P-loop containing nucleotide triphosphate hydrolases"/>
    <property type="match status" value="2"/>
</dbReference>
<dbReference type="InterPro" id="IPR001270">
    <property type="entry name" value="ClpA/B"/>
</dbReference>
<dbReference type="Pfam" id="PF10431">
    <property type="entry name" value="ClpB_D2-small"/>
    <property type="match status" value="1"/>
</dbReference>
<accession>A0A1G2R2X2</accession>
<dbReference type="SMART" id="SM01086">
    <property type="entry name" value="ClpB_D2-small"/>
    <property type="match status" value="1"/>
</dbReference>
<dbReference type="EMBL" id="MHTV01000033">
    <property type="protein sequence ID" value="OHA66431.1"/>
    <property type="molecule type" value="Genomic_DNA"/>
</dbReference>
<dbReference type="GO" id="GO:0005737">
    <property type="term" value="C:cytoplasm"/>
    <property type="evidence" value="ECO:0007669"/>
    <property type="project" value="TreeGrafter"/>
</dbReference>
<feature type="domain" description="Clp ATPase C-terminal" evidence="7">
    <location>
        <begin position="759"/>
        <end position="844"/>
    </location>
</feature>
<dbReference type="InterPro" id="IPR050130">
    <property type="entry name" value="ClpA_ClpB"/>
</dbReference>
<dbReference type="SUPFAM" id="SSF81923">
    <property type="entry name" value="Double Clp-N motif"/>
    <property type="match status" value="1"/>
</dbReference>
<evidence type="ECO:0008006" key="10">
    <source>
        <dbReference type="Google" id="ProtNLM"/>
    </source>
</evidence>
<dbReference type="GO" id="GO:0034605">
    <property type="term" value="P:cellular response to heat"/>
    <property type="evidence" value="ECO:0007669"/>
    <property type="project" value="TreeGrafter"/>
</dbReference>
<sequence length="853" mass="95878">MSSFNVKKAAIYQVISLNALISLGVLARLATVSLWLGFACFGGFLVLFVAVVSAQEGQEVLFGVSLLLFAYSAAVFALSRFGEYLKRARISAAYENEAEFLGFEPARAVLRAETIAKQEKLAMVSATVLVIAICKEQSSAIRFMSSRMLLDIKALEKELRAVLAQEPKLEEHRKREYSEDFAKTCATARRLAKEQGRERIESEDLIAALATECSAFKQLLIERNFLPDQEIPDIARWHLRIRQKNEERSKFWLKKNLRRYGALGTDWASGYTITLDLFSLPLTKEAARLRFPLAVGHEKEKAEMQRILCRQENNNVLLVGEPGSGRKRLVLDLASRSALGDTKSELLAYRRILEIDMAHLVSSAQSTEELEETLSRVFSEAANAGNVIVVIDELHNYVGGETGTRAEPGRVNIATILSAYLRLPQFVFVGITTFAGLHRYFEQNPSLLSRFGKVEMSEISEDETLEVLEETLPSLEVRYKRFVSYQALQSILRMSGKYIQAVPFPQKALDLLDEAMSYVAQTRDPILLPAHIAAVVESRTQIPVGEMEDQEREKLLDLETLIHKRLINQDIAVQEVSAALRRARTQIASRQGPMGSFLFMGPTGVGKTEMAKALAAIYFGSESRMIRLDMSEFQNLEDIKRLLGSPSQEGLLTTAVRENPFSLVLLDELEKAHSNILNLFLQVLDEGHVTDGIGRKIDFRYTIIIATSNAGYELILRALKEKKDFGALKEEMLEYVFERGIYRPEFINRFDGVIIFTPLSEQHLIDIAGLMLSKVRKNLAEQGIGFVITEELKREIARLGYNPMFGARDMRRVLQDKVENAIALALLGKKIKRGQNITVDAETFETRVAEEAS</sequence>
<feature type="domain" description="AAA+ ATPase" evidence="6">
    <location>
        <begin position="593"/>
        <end position="729"/>
    </location>
</feature>
<feature type="transmembrane region" description="Helical" evidence="5">
    <location>
        <begin position="9"/>
        <end position="27"/>
    </location>
</feature>
<gene>
    <name evidence="8" type="ORF">A3C04_01235</name>
</gene>
<dbReference type="GO" id="GO:0005524">
    <property type="term" value="F:ATP binding"/>
    <property type="evidence" value="ECO:0007669"/>
    <property type="project" value="UniProtKB-KW"/>
</dbReference>
<dbReference type="CDD" id="cd19499">
    <property type="entry name" value="RecA-like_ClpB_Hsp104-like"/>
    <property type="match status" value="1"/>
</dbReference>
<dbReference type="InterPro" id="IPR004176">
    <property type="entry name" value="Clp_R_N"/>
</dbReference>
<feature type="transmembrane region" description="Helical" evidence="5">
    <location>
        <begin position="60"/>
        <end position="79"/>
    </location>
</feature>
<evidence type="ECO:0000256" key="1">
    <source>
        <dbReference type="ARBA" id="ARBA00022737"/>
    </source>
</evidence>
<dbReference type="PANTHER" id="PTHR11638">
    <property type="entry name" value="ATP-DEPENDENT CLP PROTEASE"/>
    <property type="match status" value="1"/>
</dbReference>
<keyword evidence="5" id="KW-0812">Transmembrane</keyword>
<dbReference type="SUPFAM" id="SSF52540">
    <property type="entry name" value="P-loop containing nucleoside triphosphate hydrolases"/>
    <property type="match status" value="2"/>
</dbReference>
<dbReference type="Gene3D" id="1.10.8.60">
    <property type="match status" value="2"/>
</dbReference>
<keyword evidence="1" id="KW-0677">Repeat</keyword>
<dbReference type="Pfam" id="PF02861">
    <property type="entry name" value="Clp_N"/>
    <property type="match status" value="1"/>
</dbReference>
<dbReference type="Gene3D" id="1.10.1780.10">
    <property type="entry name" value="Clp, N-terminal domain"/>
    <property type="match status" value="1"/>
</dbReference>
<protein>
    <recommendedName>
        <fullName evidence="10">Clp R domain-containing protein</fullName>
    </recommendedName>
</protein>
<dbReference type="InterPro" id="IPR027417">
    <property type="entry name" value="P-loop_NTPase"/>
</dbReference>
<evidence type="ECO:0000259" key="6">
    <source>
        <dbReference type="SMART" id="SM00382"/>
    </source>
</evidence>
<dbReference type="InterPro" id="IPR003593">
    <property type="entry name" value="AAA+_ATPase"/>
</dbReference>
<dbReference type="InterPro" id="IPR036628">
    <property type="entry name" value="Clp_N_dom_sf"/>
</dbReference>
<organism evidence="8 9">
    <name type="scientific">Candidatus Wildermuthbacteria bacterium RIFCSPHIGHO2_02_FULL_45_25</name>
    <dbReference type="NCBI Taxonomy" id="1802450"/>
    <lineage>
        <taxon>Bacteria</taxon>
        <taxon>Candidatus Wildermuthiibacteriota</taxon>
    </lineage>
</organism>
<dbReference type="Pfam" id="PF00004">
    <property type="entry name" value="AAA"/>
    <property type="match status" value="1"/>
</dbReference>
<dbReference type="InterPro" id="IPR003959">
    <property type="entry name" value="ATPase_AAA_core"/>
</dbReference>
<reference evidence="8 9" key="1">
    <citation type="journal article" date="2016" name="Nat. Commun.">
        <title>Thousands of microbial genomes shed light on interconnected biogeochemical processes in an aquifer system.</title>
        <authorList>
            <person name="Anantharaman K."/>
            <person name="Brown C.T."/>
            <person name="Hug L.A."/>
            <person name="Sharon I."/>
            <person name="Castelle C.J."/>
            <person name="Probst A.J."/>
            <person name="Thomas B.C."/>
            <person name="Singh A."/>
            <person name="Wilkins M.J."/>
            <person name="Karaoz U."/>
            <person name="Brodie E.L."/>
            <person name="Williams K.H."/>
            <person name="Hubbard S.S."/>
            <person name="Banfield J.F."/>
        </authorList>
    </citation>
    <scope>NUCLEOTIDE SEQUENCE [LARGE SCALE GENOMIC DNA]</scope>
</reference>
<keyword evidence="5" id="KW-1133">Transmembrane helix</keyword>
<dbReference type="PRINTS" id="PR00300">
    <property type="entry name" value="CLPPROTEASEA"/>
</dbReference>
<name>A0A1G2R2X2_9BACT</name>
<evidence type="ECO:0000259" key="7">
    <source>
        <dbReference type="SMART" id="SM01086"/>
    </source>
</evidence>
<evidence type="ECO:0000313" key="8">
    <source>
        <dbReference type="EMBL" id="OHA66431.1"/>
    </source>
</evidence>
<dbReference type="Pfam" id="PF17871">
    <property type="entry name" value="AAA_lid_9"/>
    <property type="match status" value="1"/>
</dbReference>
<evidence type="ECO:0000256" key="3">
    <source>
        <dbReference type="ARBA" id="ARBA00022840"/>
    </source>
</evidence>
<dbReference type="Pfam" id="PF07724">
    <property type="entry name" value="AAA_2"/>
    <property type="match status" value="1"/>
</dbReference>
<keyword evidence="5" id="KW-0472">Membrane</keyword>
<feature type="domain" description="AAA+ ATPase" evidence="6">
    <location>
        <begin position="312"/>
        <end position="546"/>
    </location>
</feature>
<evidence type="ECO:0000256" key="4">
    <source>
        <dbReference type="ARBA" id="ARBA00023186"/>
    </source>
</evidence>
<comment type="caution">
    <text evidence="8">The sequence shown here is derived from an EMBL/GenBank/DDBJ whole genome shotgun (WGS) entry which is preliminary data.</text>
</comment>
<dbReference type="InterPro" id="IPR019489">
    <property type="entry name" value="Clp_ATPase_C"/>
</dbReference>
<dbReference type="AlphaFoldDB" id="A0A1G2R2X2"/>
<dbReference type="Proteomes" id="UP000178092">
    <property type="component" value="Unassembled WGS sequence"/>
</dbReference>
<evidence type="ECO:0000256" key="2">
    <source>
        <dbReference type="ARBA" id="ARBA00022741"/>
    </source>
</evidence>
<dbReference type="CDD" id="cd00009">
    <property type="entry name" value="AAA"/>
    <property type="match status" value="1"/>
</dbReference>
<dbReference type="GO" id="GO:0016887">
    <property type="term" value="F:ATP hydrolysis activity"/>
    <property type="evidence" value="ECO:0007669"/>
    <property type="project" value="InterPro"/>
</dbReference>
<evidence type="ECO:0000256" key="5">
    <source>
        <dbReference type="SAM" id="Phobius"/>
    </source>
</evidence>